<gene>
    <name evidence="9" type="ORF">EAH78_31235</name>
</gene>
<dbReference type="Gene3D" id="2.40.128.260">
    <property type="entry name" value="Type IV secretion system, VirB10/TraB/TrbI"/>
    <property type="match status" value="1"/>
</dbReference>
<dbReference type="AlphaFoldDB" id="A0A502GXK8"/>
<dbReference type="Pfam" id="PF03743">
    <property type="entry name" value="TrbI"/>
    <property type="match status" value="1"/>
</dbReference>
<feature type="coiled-coil region" evidence="6">
    <location>
        <begin position="199"/>
        <end position="226"/>
    </location>
</feature>
<comment type="subcellular location">
    <subcellularLocation>
        <location evidence="1">Membrane</location>
        <topology evidence="1">Single-pass membrane protein</topology>
    </subcellularLocation>
</comment>
<keyword evidence="4 8" id="KW-1133">Transmembrane helix</keyword>
<evidence type="ECO:0000256" key="6">
    <source>
        <dbReference type="SAM" id="Coils"/>
    </source>
</evidence>
<evidence type="ECO:0000256" key="4">
    <source>
        <dbReference type="ARBA" id="ARBA00022989"/>
    </source>
</evidence>
<feature type="compositionally biased region" description="Polar residues" evidence="7">
    <location>
        <begin position="159"/>
        <end position="177"/>
    </location>
</feature>
<feature type="region of interest" description="Disordered" evidence="7">
    <location>
        <begin position="229"/>
        <end position="267"/>
    </location>
</feature>
<evidence type="ECO:0000313" key="9">
    <source>
        <dbReference type="EMBL" id="TPG65746.1"/>
    </source>
</evidence>
<dbReference type="CDD" id="cd16429">
    <property type="entry name" value="VirB10"/>
    <property type="match status" value="1"/>
</dbReference>
<evidence type="ECO:0000256" key="8">
    <source>
        <dbReference type="SAM" id="Phobius"/>
    </source>
</evidence>
<feature type="region of interest" description="Disordered" evidence="7">
    <location>
        <begin position="81"/>
        <end position="136"/>
    </location>
</feature>
<dbReference type="GO" id="GO:0016020">
    <property type="term" value="C:membrane"/>
    <property type="evidence" value="ECO:0007669"/>
    <property type="project" value="UniProtKB-SubCell"/>
</dbReference>
<comment type="similarity">
    <text evidence="2">Belongs to the TrbI/VirB10 family.</text>
</comment>
<dbReference type="RefSeq" id="WP_140672084.1">
    <property type="nucleotide sequence ID" value="NZ_RCZE01000024.1"/>
</dbReference>
<dbReference type="Proteomes" id="UP000317933">
    <property type="component" value="Unassembled WGS sequence"/>
</dbReference>
<dbReference type="EMBL" id="RCZE01000024">
    <property type="protein sequence ID" value="TPG65746.1"/>
    <property type="molecule type" value="Genomic_DNA"/>
</dbReference>
<keyword evidence="6" id="KW-0175">Coiled coil</keyword>
<evidence type="ECO:0000256" key="5">
    <source>
        <dbReference type="ARBA" id="ARBA00023136"/>
    </source>
</evidence>
<name>A0A502GXK8_9PSED</name>
<accession>A0A502GXK8</accession>
<feature type="compositionally biased region" description="Low complexity" evidence="7">
    <location>
        <begin position="108"/>
        <end position="122"/>
    </location>
</feature>
<organism evidence="9 10">
    <name type="scientific">Pseudomonas arsenicoxydans</name>
    <dbReference type="NCBI Taxonomy" id="702115"/>
    <lineage>
        <taxon>Bacteria</taxon>
        <taxon>Pseudomonadati</taxon>
        <taxon>Pseudomonadota</taxon>
        <taxon>Gammaproteobacteria</taxon>
        <taxon>Pseudomonadales</taxon>
        <taxon>Pseudomonadaceae</taxon>
        <taxon>Pseudomonas</taxon>
    </lineage>
</organism>
<feature type="compositionally biased region" description="Polar residues" evidence="7">
    <location>
        <begin position="81"/>
        <end position="95"/>
    </location>
</feature>
<reference evidence="9 10" key="1">
    <citation type="journal article" date="2019" name="Environ. Microbiol.">
        <title>Species interactions and distinct microbial communities in high Arctic permafrost affected cryosols are associated with the CH4 and CO2 gas fluxes.</title>
        <authorList>
            <person name="Altshuler I."/>
            <person name="Hamel J."/>
            <person name="Turney S."/>
            <person name="Magnuson E."/>
            <person name="Levesque R."/>
            <person name="Greer C."/>
            <person name="Whyte L.G."/>
        </authorList>
    </citation>
    <scope>NUCLEOTIDE SEQUENCE [LARGE SCALE GENOMIC DNA]</scope>
    <source>
        <strain evidence="9 10">E3</strain>
    </source>
</reference>
<evidence type="ECO:0000256" key="3">
    <source>
        <dbReference type="ARBA" id="ARBA00022692"/>
    </source>
</evidence>
<dbReference type="InterPro" id="IPR042217">
    <property type="entry name" value="T4SS_VirB10/TrbI"/>
</dbReference>
<protein>
    <submittedName>
        <fullName evidence="9">TrbI/VirB10 family protein</fullName>
    </submittedName>
</protein>
<proteinExistence type="inferred from homology"/>
<evidence type="ECO:0000256" key="7">
    <source>
        <dbReference type="SAM" id="MobiDB-lite"/>
    </source>
</evidence>
<feature type="transmembrane region" description="Helical" evidence="8">
    <location>
        <begin position="21"/>
        <end position="44"/>
    </location>
</feature>
<evidence type="ECO:0000256" key="2">
    <source>
        <dbReference type="ARBA" id="ARBA00010265"/>
    </source>
</evidence>
<keyword evidence="3 8" id="KW-0812">Transmembrane</keyword>
<comment type="caution">
    <text evidence="9">The sequence shown here is derived from an EMBL/GenBank/DDBJ whole genome shotgun (WGS) entry which is preliminary data.</text>
</comment>
<sequence>MTEESSPRIDERPSTHKKKMQAYLMAALGVVFFVLLFMVVWNVYSKMQERKAPPKEAEATPLAAPPTADRQTQFDALAQNRTARPTTQGEAGSTNERFDKISEGMTPAQRRSAASGRGAQAVEPEESVESKEVRQWKSREELRALKAANKDWGLPKATKTGQGALSMTPGSPGSRSDVQAAPANMNDQIAHLNRPLNENASLDERRAEVKRRIAEAQQLRLSLQQNGAAGLPEAAGRPGATSSAPGLAPPMLSPQMAPAAPQRAQAPANVVGYPKKNQYDADTAGKIKVPPGTEILTTLMKKGISDYPGTSLKAIANRDVYDTTRQFVIIPKGTEFNIKMVRTRNVNEAISNRVGFLVKEAVLPNGNSIDFSTAAVADREGVGAIEDQTDYHLVAQFLGVAAYALIGSQTSRSGTGEDEGSYAGDVGENSRSQFAPLAEKYLNIVPTQTIRPGQSFQIVTEQEMFIEPWSDLYAKYVD</sequence>
<evidence type="ECO:0000256" key="1">
    <source>
        <dbReference type="ARBA" id="ARBA00004167"/>
    </source>
</evidence>
<dbReference type="InterPro" id="IPR005498">
    <property type="entry name" value="T4SS_VirB10/TraB/TrbI"/>
</dbReference>
<evidence type="ECO:0000313" key="10">
    <source>
        <dbReference type="Proteomes" id="UP000317933"/>
    </source>
</evidence>
<keyword evidence="5 8" id="KW-0472">Membrane</keyword>
<feature type="compositionally biased region" description="Low complexity" evidence="7">
    <location>
        <begin position="254"/>
        <end position="267"/>
    </location>
</feature>
<feature type="region of interest" description="Disordered" evidence="7">
    <location>
        <begin position="153"/>
        <end position="179"/>
    </location>
</feature>